<dbReference type="Proteomes" id="UP001162131">
    <property type="component" value="Unassembled WGS sequence"/>
</dbReference>
<protein>
    <submittedName>
        <fullName evidence="2">Uncharacterized protein</fullName>
    </submittedName>
</protein>
<keyword evidence="1" id="KW-1133">Transmembrane helix</keyword>
<dbReference type="AlphaFoldDB" id="A0AAU9JQG3"/>
<gene>
    <name evidence="2" type="ORF">BSTOLATCC_MIC39512</name>
</gene>
<keyword evidence="1" id="KW-0812">Transmembrane</keyword>
<proteinExistence type="predicted"/>
<name>A0AAU9JQG3_9CILI</name>
<organism evidence="2 3">
    <name type="scientific">Blepharisma stoltei</name>
    <dbReference type="NCBI Taxonomy" id="1481888"/>
    <lineage>
        <taxon>Eukaryota</taxon>
        <taxon>Sar</taxon>
        <taxon>Alveolata</taxon>
        <taxon>Ciliophora</taxon>
        <taxon>Postciliodesmatophora</taxon>
        <taxon>Heterotrichea</taxon>
        <taxon>Heterotrichida</taxon>
        <taxon>Blepharismidae</taxon>
        <taxon>Blepharisma</taxon>
    </lineage>
</organism>
<dbReference type="EMBL" id="CAJZBQ010000039">
    <property type="protein sequence ID" value="CAG9325717.1"/>
    <property type="molecule type" value="Genomic_DNA"/>
</dbReference>
<evidence type="ECO:0000313" key="3">
    <source>
        <dbReference type="Proteomes" id="UP001162131"/>
    </source>
</evidence>
<evidence type="ECO:0000256" key="1">
    <source>
        <dbReference type="SAM" id="Phobius"/>
    </source>
</evidence>
<feature type="transmembrane region" description="Helical" evidence="1">
    <location>
        <begin position="45"/>
        <end position="64"/>
    </location>
</feature>
<sequence>MRWSVEALCANEYNDLGMHCQHCTDCQKCDPLRDLDFTKPIGECVFYLCILLVDYRVIAYFLLLKRAIDSRR</sequence>
<evidence type="ECO:0000313" key="2">
    <source>
        <dbReference type="EMBL" id="CAG9325717.1"/>
    </source>
</evidence>
<comment type="caution">
    <text evidence="2">The sequence shown here is derived from an EMBL/GenBank/DDBJ whole genome shotgun (WGS) entry which is preliminary data.</text>
</comment>
<keyword evidence="1" id="KW-0472">Membrane</keyword>
<reference evidence="2" key="1">
    <citation type="submission" date="2021-09" db="EMBL/GenBank/DDBJ databases">
        <authorList>
            <consortium name="AG Swart"/>
            <person name="Singh M."/>
            <person name="Singh A."/>
            <person name="Seah K."/>
            <person name="Emmerich C."/>
        </authorList>
    </citation>
    <scope>NUCLEOTIDE SEQUENCE</scope>
    <source>
        <strain evidence="2">ATCC30299</strain>
    </source>
</reference>
<accession>A0AAU9JQG3</accession>
<keyword evidence="3" id="KW-1185">Reference proteome</keyword>